<name>Q31EI6_HYDCU</name>
<evidence type="ECO:0000313" key="1">
    <source>
        <dbReference type="EMBL" id="ABB42437.1"/>
    </source>
</evidence>
<dbReference type="HOGENOM" id="CLU_902947_0_0_6"/>
<protein>
    <submittedName>
        <fullName evidence="1">Uncharacterized protein</fullName>
    </submittedName>
</protein>
<proteinExistence type="predicted"/>
<gene>
    <name evidence="1" type="ordered locus">Tcr_1845</name>
</gene>
<dbReference type="OrthoDB" id="5611217at2"/>
<dbReference type="KEGG" id="tcx:Tcr_1845"/>
<dbReference type="AlphaFoldDB" id="Q31EI6"/>
<organism evidence="1">
    <name type="scientific">Hydrogenovibrio crunogenus (strain DSM 25203 / XCL-2)</name>
    <name type="common">Thiomicrospira crunogena</name>
    <dbReference type="NCBI Taxonomy" id="317025"/>
    <lineage>
        <taxon>Bacteria</taxon>
        <taxon>Pseudomonadati</taxon>
        <taxon>Pseudomonadota</taxon>
        <taxon>Gammaproteobacteria</taxon>
        <taxon>Thiotrichales</taxon>
        <taxon>Piscirickettsiaceae</taxon>
        <taxon>Hydrogenovibrio</taxon>
    </lineage>
</organism>
<sequence>MANVRRFFRYDVEVPLYFETVDDLGYVLKVNRKKLISEQEEAHLEHLNLSIKELLSDAFSAESDALRIFYMLNHRINYMAWLLDDLIDQIDPRLRSDYKFRLREDHKHRLPDVRNESKVGPLIEGFFLQLTDHIHELIESVENSIDGKIFLFPRKIKPNFNERDYVKNLKELSDKGIAPAKALILLIERLNLYETILGRLKEAYHSISDPETWSVQKINLSAGGFSFLTNQKFENFAHMNVFMQLDEHILVCRGKIVLNKKLKNADFLYRVAVEFEFLSNEHAQKITLFEQHRELQDAMKMVPDNLLN</sequence>
<reference evidence="1" key="1">
    <citation type="submission" date="2006-07" db="EMBL/GenBank/DDBJ databases">
        <title>Complete sequence of Thiomicrospira crunogena XCL-2.</title>
        <authorList>
            <consortium name="US DOE Joint Genome Institute"/>
            <person name="Copeland A."/>
            <person name="Lucas S."/>
            <person name="Lapidus A."/>
            <person name="Barry K."/>
            <person name="Detter J.C."/>
            <person name="Glavina del Rio T."/>
            <person name="Hammon N."/>
            <person name="Israni S."/>
            <person name="Dalin E."/>
            <person name="Tice H."/>
            <person name="Pitluck S."/>
            <person name="Chain P."/>
            <person name="Malfatti S."/>
            <person name="Shin M."/>
            <person name="Vergez L."/>
            <person name="Schmutz J."/>
            <person name="Larimer F."/>
            <person name="Land M."/>
            <person name="Hauser L."/>
            <person name="Kyrpides N."/>
            <person name="Lykidis A."/>
            <person name="Scott K.M."/>
            <person name="Sievert S."/>
            <person name="Kerfeld C."/>
            <person name="Freyermuth S."/>
            <person name="Dobrinski K."/>
            <person name="Boller A."/>
            <person name="Fitzpatrick K."/>
            <person name="Thoma P."/>
            <person name="Moore J."/>
            <person name="Richardson P."/>
        </authorList>
    </citation>
    <scope>NUCLEOTIDE SEQUENCE</scope>
    <source>
        <strain evidence="1">XCL-2</strain>
    </source>
</reference>
<accession>Q31EI6</accession>
<dbReference type="EMBL" id="CP000109">
    <property type="protein sequence ID" value="ABB42437.1"/>
    <property type="molecule type" value="Genomic_DNA"/>
</dbReference>